<dbReference type="AlphaFoldDB" id="A0A6A6B8V4"/>
<evidence type="ECO:0000256" key="1">
    <source>
        <dbReference type="SAM" id="MobiDB-lite"/>
    </source>
</evidence>
<feature type="compositionally biased region" description="Polar residues" evidence="1">
    <location>
        <begin position="178"/>
        <end position="191"/>
    </location>
</feature>
<accession>A0A6A6B8V4</accession>
<dbReference type="GeneID" id="54304477"/>
<sequence>MTSSRQRREESLGDKHGGWAALINTLDGLALSTSWASCASPPRPIDRRPAPIATLGPGPPLRPERRQINLEHSYEPTPRSPPLARKPDLQMHHAGNDATQKASPAPMRPPWGAAMKLRLRPSRLTSCAGGACRLEGHSLHVLCACVVSQRVVLPARRRLPVAVDAIPASRHSAPALTGQPSETPPLRSSCQNPEPELRVMRWTELTAACCDCSLQAHCNRT</sequence>
<proteinExistence type="predicted"/>
<feature type="region of interest" description="Disordered" evidence="1">
    <location>
        <begin position="40"/>
        <end position="64"/>
    </location>
</feature>
<dbReference type="RefSeq" id="XP_033395438.1">
    <property type="nucleotide sequence ID" value="XM_033546970.1"/>
</dbReference>
<protein>
    <submittedName>
        <fullName evidence="2">Uncharacterized protein</fullName>
    </submittedName>
</protein>
<evidence type="ECO:0000313" key="3">
    <source>
        <dbReference type="Proteomes" id="UP000799438"/>
    </source>
</evidence>
<gene>
    <name evidence="2" type="ORF">K452DRAFT_64681</name>
</gene>
<reference evidence="2" key="1">
    <citation type="journal article" date="2020" name="Stud. Mycol.">
        <title>101 Dothideomycetes genomes: a test case for predicting lifestyles and emergence of pathogens.</title>
        <authorList>
            <person name="Haridas S."/>
            <person name="Albert R."/>
            <person name="Binder M."/>
            <person name="Bloem J."/>
            <person name="Labutti K."/>
            <person name="Salamov A."/>
            <person name="Andreopoulos B."/>
            <person name="Baker S."/>
            <person name="Barry K."/>
            <person name="Bills G."/>
            <person name="Bluhm B."/>
            <person name="Cannon C."/>
            <person name="Castanera R."/>
            <person name="Culley D."/>
            <person name="Daum C."/>
            <person name="Ezra D."/>
            <person name="Gonzalez J."/>
            <person name="Henrissat B."/>
            <person name="Kuo A."/>
            <person name="Liang C."/>
            <person name="Lipzen A."/>
            <person name="Lutzoni F."/>
            <person name="Magnuson J."/>
            <person name="Mondo S."/>
            <person name="Nolan M."/>
            <person name="Ohm R."/>
            <person name="Pangilinan J."/>
            <person name="Park H.-J."/>
            <person name="Ramirez L."/>
            <person name="Alfaro M."/>
            <person name="Sun H."/>
            <person name="Tritt A."/>
            <person name="Yoshinaga Y."/>
            <person name="Zwiers L.-H."/>
            <person name="Turgeon B."/>
            <person name="Goodwin S."/>
            <person name="Spatafora J."/>
            <person name="Crous P."/>
            <person name="Grigoriev I."/>
        </authorList>
    </citation>
    <scope>NUCLEOTIDE SEQUENCE</scope>
    <source>
        <strain evidence="2">CBS 121167</strain>
    </source>
</reference>
<dbReference type="Proteomes" id="UP000799438">
    <property type="component" value="Unassembled WGS sequence"/>
</dbReference>
<dbReference type="EMBL" id="ML995492">
    <property type="protein sequence ID" value="KAF2139725.1"/>
    <property type="molecule type" value="Genomic_DNA"/>
</dbReference>
<keyword evidence="3" id="KW-1185">Reference proteome</keyword>
<organism evidence="2 3">
    <name type="scientific">Aplosporella prunicola CBS 121167</name>
    <dbReference type="NCBI Taxonomy" id="1176127"/>
    <lineage>
        <taxon>Eukaryota</taxon>
        <taxon>Fungi</taxon>
        <taxon>Dikarya</taxon>
        <taxon>Ascomycota</taxon>
        <taxon>Pezizomycotina</taxon>
        <taxon>Dothideomycetes</taxon>
        <taxon>Dothideomycetes incertae sedis</taxon>
        <taxon>Botryosphaeriales</taxon>
        <taxon>Aplosporellaceae</taxon>
        <taxon>Aplosporella</taxon>
    </lineage>
</organism>
<evidence type="ECO:0000313" key="2">
    <source>
        <dbReference type="EMBL" id="KAF2139725.1"/>
    </source>
</evidence>
<name>A0A6A6B8V4_9PEZI</name>
<feature type="region of interest" description="Disordered" evidence="1">
    <location>
        <begin position="172"/>
        <end position="191"/>
    </location>
</feature>